<feature type="domain" description="RRM" evidence="7">
    <location>
        <begin position="90"/>
        <end position="168"/>
    </location>
</feature>
<dbReference type="GO" id="GO:0003729">
    <property type="term" value="F:mRNA binding"/>
    <property type="evidence" value="ECO:0007669"/>
    <property type="project" value="InterPro"/>
</dbReference>
<organism evidence="8">
    <name type="scientific">Aceria tosichella</name>
    <name type="common">wheat curl mite</name>
    <dbReference type="NCBI Taxonomy" id="561515"/>
    <lineage>
        <taxon>Eukaryota</taxon>
        <taxon>Metazoa</taxon>
        <taxon>Ecdysozoa</taxon>
        <taxon>Arthropoda</taxon>
        <taxon>Chelicerata</taxon>
        <taxon>Arachnida</taxon>
        <taxon>Acari</taxon>
        <taxon>Acariformes</taxon>
        <taxon>Trombidiformes</taxon>
        <taxon>Prostigmata</taxon>
        <taxon>Eupodina</taxon>
        <taxon>Eriophyoidea</taxon>
        <taxon>Eriophyidae</taxon>
        <taxon>Eriophyinae</taxon>
        <taxon>Aceriini</taxon>
        <taxon>Aceria</taxon>
    </lineage>
</organism>
<dbReference type="PROSITE" id="PS50102">
    <property type="entry name" value="RRM"/>
    <property type="match status" value="1"/>
</dbReference>
<dbReference type="InterPro" id="IPR000504">
    <property type="entry name" value="RRM_dom"/>
</dbReference>
<sequence>MSSSSEYQFIGPLRPGQKPPPPPAPGEVNHNWSVLDLLNDRQGDGIQASSSKASASGQLGKIKKPKKILRAAGGTTWEDPSLAEWDPDDYRVFCGDLGNDVTDELLQGTFEKYPSFVKAKVVRDKRTGKSKGYGFVSFKDPQDYARAIKEWDGKYLGNRPIKLRKSQWKDRLLEVRKNKIGSITPDP</sequence>
<evidence type="ECO:0000256" key="5">
    <source>
        <dbReference type="PROSITE-ProRule" id="PRU00176"/>
    </source>
</evidence>
<dbReference type="CDD" id="cd12383">
    <property type="entry name" value="RRM_RBM42"/>
    <property type="match status" value="1"/>
</dbReference>
<reference evidence="8" key="1">
    <citation type="submission" date="2018-10" db="EMBL/GenBank/DDBJ databases">
        <title>Transcriptome assembly of Aceria tosichella (Wheat curl mite) Type 2.</title>
        <authorList>
            <person name="Scully E.D."/>
            <person name="Geib S.M."/>
            <person name="Palmer N.A."/>
            <person name="Gupta A.K."/>
            <person name="Sarath G."/>
            <person name="Tatineni S."/>
        </authorList>
    </citation>
    <scope>NUCLEOTIDE SEQUENCE</scope>
    <source>
        <strain evidence="8">LincolnNE</strain>
    </source>
</reference>
<dbReference type="PANTHER" id="PTHR47640">
    <property type="entry name" value="TRNA SELENOCYSTEINE 1-ASSOCIATED PROTEIN 1-RELATED-RELATED"/>
    <property type="match status" value="1"/>
</dbReference>
<proteinExistence type="inferred from homology"/>
<dbReference type="PANTHER" id="PTHR47640:SF11">
    <property type="entry name" value="RNA-BINDING PROTEIN 42"/>
    <property type="match status" value="1"/>
</dbReference>
<comment type="similarity">
    <text evidence="1">Belongs to the RRM RBM42 family.</text>
</comment>
<dbReference type="SMART" id="SM00360">
    <property type="entry name" value="RRM"/>
    <property type="match status" value="1"/>
</dbReference>
<dbReference type="AlphaFoldDB" id="A0A6G1S5B8"/>
<evidence type="ECO:0000256" key="1">
    <source>
        <dbReference type="ARBA" id="ARBA00007408"/>
    </source>
</evidence>
<evidence type="ECO:0000256" key="3">
    <source>
        <dbReference type="ARBA" id="ARBA00022884"/>
    </source>
</evidence>
<feature type="region of interest" description="Disordered" evidence="6">
    <location>
        <begin position="1"/>
        <end position="30"/>
    </location>
</feature>
<evidence type="ECO:0000313" key="8">
    <source>
        <dbReference type="EMBL" id="MDE45130.1"/>
    </source>
</evidence>
<dbReference type="InterPro" id="IPR035979">
    <property type="entry name" value="RBD_domain_sf"/>
</dbReference>
<name>A0A6G1S5B8_9ACAR</name>
<evidence type="ECO:0000256" key="4">
    <source>
        <dbReference type="ARBA" id="ARBA00030574"/>
    </source>
</evidence>
<dbReference type="EMBL" id="GGYP01000359">
    <property type="protein sequence ID" value="MDE45130.1"/>
    <property type="molecule type" value="Transcribed_RNA"/>
</dbReference>
<evidence type="ECO:0000256" key="2">
    <source>
        <dbReference type="ARBA" id="ARBA00015192"/>
    </source>
</evidence>
<dbReference type="InterPro" id="IPR012677">
    <property type="entry name" value="Nucleotide-bd_a/b_plait_sf"/>
</dbReference>
<dbReference type="SUPFAM" id="SSF54928">
    <property type="entry name" value="RNA-binding domain, RBD"/>
    <property type="match status" value="1"/>
</dbReference>
<protein>
    <recommendedName>
        <fullName evidence="2">RNA-binding protein 42</fullName>
    </recommendedName>
    <alternativeName>
        <fullName evidence="4">RNA-binding motif protein 42</fullName>
    </alternativeName>
</protein>
<evidence type="ECO:0000256" key="6">
    <source>
        <dbReference type="SAM" id="MobiDB-lite"/>
    </source>
</evidence>
<dbReference type="Gene3D" id="3.30.70.330">
    <property type="match status" value="1"/>
</dbReference>
<dbReference type="InterPro" id="IPR050825">
    <property type="entry name" value="RBM42_RBP45_47-like"/>
</dbReference>
<dbReference type="InterPro" id="IPR034215">
    <property type="entry name" value="RBM42_RRM"/>
</dbReference>
<dbReference type="Pfam" id="PF00076">
    <property type="entry name" value="RRM_1"/>
    <property type="match status" value="1"/>
</dbReference>
<gene>
    <name evidence="8" type="primary">rbm42</name>
    <name evidence="8" type="ORF">g.14722</name>
</gene>
<keyword evidence="3 5" id="KW-0694">RNA-binding</keyword>
<evidence type="ECO:0000259" key="7">
    <source>
        <dbReference type="PROSITE" id="PS50102"/>
    </source>
</evidence>
<accession>A0A6G1S5B8</accession>